<keyword evidence="4 6" id="KW-1133">Transmembrane helix</keyword>
<evidence type="ECO:0000256" key="1">
    <source>
        <dbReference type="ARBA" id="ARBA00004141"/>
    </source>
</evidence>
<protein>
    <submittedName>
        <fullName evidence="7">SURF4 family-domain-containing protein</fullName>
    </submittedName>
</protein>
<keyword evidence="3 6" id="KW-0812">Transmembrane</keyword>
<dbReference type="AlphaFoldDB" id="A0AAD7CT24"/>
<feature type="transmembrane region" description="Helical" evidence="6">
    <location>
        <begin position="66"/>
        <end position="87"/>
    </location>
</feature>
<feature type="transmembrane region" description="Helical" evidence="6">
    <location>
        <begin position="156"/>
        <end position="186"/>
    </location>
</feature>
<keyword evidence="8" id="KW-1185">Reference proteome</keyword>
<evidence type="ECO:0000256" key="5">
    <source>
        <dbReference type="ARBA" id="ARBA00023136"/>
    </source>
</evidence>
<dbReference type="Proteomes" id="UP001221757">
    <property type="component" value="Unassembled WGS sequence"/>
</dbReference>
<reference evidence="7" key="1">
    <citation type="submission" date="2023-03" db="EMBL/GenBank/DDBJ databases">
        <title>Massive genome expansion in bonnet fungi (Mycena s.s.) driven by repeated elements and novel gene families across ecological guilds.</title>
        <authorList>
            <consortium name="Lawrence Berkeley National Laboratory"/>
            <person name="Harder C.B."/>
            <person name="Miyauchi S."/>
            <person name="Viragh M."/>
            <person name="Kuo A."/>
            <person name="Thoen E."/>
            <person name="Andreopoulos B."/>
            <person name="Lu D."/>
            <person name="Skrede I."/>
            <person name="Drula E."/>
            <person name="Henrissat B."/>
            <person name="Morin E."/>
            <person name="Kohler A."/>
            <person name="Barry K."/>
            <person name="LaButti K."/>
            <person name="Morin E."/>
            <person name="Salamov A."/>
            <person name="Lipzen A."/>
            <person name="Mereny Z."/>
            <person name="Hegedus B."/>
            <person name="Baldrian P."/>
            <person name="Stursova M."/>
            <person name="Weitz H."/>
            <person name="Taylor A."/>
            <person name="Grigoriev I.V."/>
            <person name="Nagy L.G."/>
            <person name="Martin F."/>
            <person name="Kauserud H."/>
        </authorList>
    </citation>
    <scope>NUCLEOTIDE SEQUENCE</scope>
    <source>
        <strain evidence="7">CBHHK067</strain>
    </source>
</reference>
<dbReference type="GO" id="GO:0016020">
    <property type="term" value="C:membrane"/>
    <property type="evidence" value="ECO:0007669"/>
    <property type="project" value="UniProtKB-SubCell"/>
</dbReference>
<dbReference type="Pfam" id="PF02077">
    <property type="entry name" value="SURF4"/>
    <property type="match status" value="1"/>
</dbReference>
<evidence type="ECO:0000256" key="2">
    <source>
        <dbReference type="ARBA" id="ARBA00006945"/>
    </source>
</evidence>
<accession>A0AAD7CT24</accession>
<comment type="caution">
    <text evidence="7">The sequence shown here is derived from an EMBL/GenBank/DDBJ whole genome shotgun (WGS) entry which is preliminary data.</text>
</comment>
<gene>
    <name evidence="7" type="ORF">B0H17DRAFT_1094978</name>
</gene>
<feature type="transmembrane region" description="Helical" evidence="6">
    <location>
        <begin position="93"/>
        <end position="112"/>
    </location>
</feature>
<sequence length="248" mass="27460">MEALRALFRQIEDATTHYVQPLRPHLSSIGAFLVVAGLVADASRITTEWGDQLWYLQKYHGFSGDLARLFLAASATTLLGGSFMVTFLWNVEYAAAALVGVCLVHGFVYDILRQPHFWLSTLGYAEGLEILLIDTAVKRGGLSQERRNSLLAAGRALLLLMFVGVLMQCIWSLARLVLLMCLMVVAGRAPRRWSAAALALWMGACHMLSTQTPRQRGAGPECVSTSLILGSRMLTLFYPVNSSRYCWF</sequence>
<keyword evidence="5 6" id="KW-0472">Membrane</keyword>
<evidence type="ECO:0000256" key="3">
    <source>
        <dbReference type="ARBA" id="ARBA00022692"/>
    </source>
</evidence>
<evidence type="ECO:0000256" key="6">
    <source>
        <dbReference type="SAM" id="Phobius"/>
    </source>
</evidence>
<dbReference type="EMBL" id="JARKIE010000257">
    <property type="protein sequence ID" value="KAJ7660596.1"/>
    <property type="molecule type" value="Genomic_DNA"/>
</dbReference>
<name>A0AAD7CT24_MYCRO</name>
<evidence type="ECO:0000313" key="8">
    <source>
        <dbReference type="Proteomes" id="UP001221757"/>
    </source>
</evidence>
<evidence type="ECO:0000256" key="4">
    <source>
        <dbReference type="ARBA" id="ARBA00022989"/>
    </source>
</evidence>
<evidence type="ECO:0000313" key="7">
    <source>
        <dbReference type="EMBL" id="KAJ7660596.1"/>
    </source>
</evidence>
<comment type="subcellular location">
    <subcellularLocation>
        <location evidence="1">Membrane</location>
        <topology evidence="1">Multi-pass membrane protein</topology>
    </subcellularLocation>
</comment>
<dbReference type="InterPro" id="IPR002995">
    <property type="entry name" value="Surf4"/>
</dbReference>
<organism evidence="7 8">
    <name type="scientific">Mycena rosella</name>
    <name type="common">Pink bonnet</name>
    <name type="synonym">Agaricus rosellus</name>
    <dbReference type="NCBI Taxonomy" id="1033263"/>
    <lineage>
        <taxon>Eukaryota</taxon>
        <taxon>Fungi</taxon>
        <taxon>Dikarya</taxon>
        <taxon>Basidiomycota</taxon>
        <taxon>Agaricomycotina</taxon>
        <taxon>Agaricomycetes</taxon>
        <taxon>Agaricomycetidae</taxon>
        <taxon>Agaricales</taxon>
        <taxon>Marasmiineae</taxon>
        <taxon>Mycenaceae</taxon>
        <taxon>Mycena</taxon>
    </lineage>
</organism>
<comment type="similarity">
    <text evidence="2">Belongs to the SURF4 family.</text>
</comment>
<proteinExistence type="inferred from homology"/>